<name>A0ABS5ZM88_9PROT</name>
<organism evidence="1 2">
    <name type="scientific">Acidithiobacillus concretivorus</name>
    <dbReference type="NCBI Taxonomy" id="3063952"/>
    <lineage>
        <taxon>Bacteria</taxon>
        <taxon>Pseudomonadati</taxon>
        <taxon>Pseudomonadota</taxon>
        <taxon>Acidithiobacillia</taxon>
        <taxon>Acidithiobacillales</taxon>
        <taxon>Acidithiobacillaceae</taxon>
        <taxon>Acidithiobacillus</taxon>
    </lineage>
</organism>
<keyword evidence="2" id="KW-1185">Reference proteome</keyword>
<dbReference type="Proteomes" id="UP001197028">
    <property type="component" value="Unassembled WGS sequence"/>
</dbReference>
<proteinExistence type="predicted"/>
<reference evidence="1 2" key="1">
    <citation type="journal article" date="2021" name="ISME J.">
        <title>Genomic evolution of the class Acidithiobacillia: deep-branching Proteobacteria living in extreme acidic conditions.</title>
        <authorList>
            <person name="Moya-Beltran A."/>
            <person name="Beard S."/>
            <person name="Rojas-Villalobos C."/>
            <person name="Issotta F."/>
            <person name="Gallardo Y."/>
            <person name="Ulloa R."/>
            <person name="Giaveno A."/>
            <person name="Degli Esposti M."/>
            <person name="Johnson D.B."/>
            <person name="Quatrini R."/>
        </authorList>
    </citation>
    <scope>NUCLEOTIDE SEQUENCE [LARGE SCALE GENOMIC DNA]</scope>
    <source>
        <strain evidence="1 2">ATCC 19703</strain>
    </source>
</reference>
<sequence length="97" mass="10600">MRTTLDIEDDVLEAAPELARREHISAGAAVSRLLRVAFTGHFPISITPPETTIVNGFRPISANNTLVSDSLIDRLRGGSALVLPIRRMRHSVSWAPT</sequence>
<comment type="caution">
    <text evidence="1">The sequence shown here is derived from an EMBL/GenBank/DDBJ whole genome shotgun (WGS) entry which is preliminary data.</text>
</comment>
<evidence type="ECO:0008006" key="3">
    <source>
        <dbReference type="Google" id="ProtNLM"/>
    </source>
</evidence>
<evidence type="ECO:0000313" key="2">
    <source>
        <dbReference type="Proteomes" id="UP001197028"/>
    </source>
</evidence>
<gene>
    <name evidence="1" type="ORF">HJG40_02890</name>
</gene>
<protein>
    <recommendedName>
        <fullName evidence="3">Antitoxin</fullName>
    </recommendedName>
</protein>
<accession>A0ABS5ZM88</accession>
<dbReference type="RefSeq" id="WP_215862801.1">
    <property type="nucleotide sequence ID" value="NZ_JABELD010000018.1"/>
</dbReference>
<dbReference type="EMBL" id="JABELD010000018">
    <property type="protein sequence ID" value="MBU2737770.1"/>
    <property type="molecule type" value="Genomic_DNA"/>
</dbReference>
<evidence type="ECO:0000313" key="1">
    <source>
        <dbReference type="EMBL" id="MBU2737770.1"/>
    </source>
</evidence>